<organism evidence="2 3">
    <name type="scientific">Flavobacterium endophyticum</name>
    <dbReference type="NCBI Taxonomy" id="1540163"/>
    <lineage>
        <taxon>Bacteria</taxon>
        <taxon>Pseudomonadati</taxon>
        <taxon>Bacteroidota</taxon>
        <taxon>Flavobacteriia</taxon>
        <taxon>Flavobacteriales</taxon>
        <taxon>Flavobacteriaceae</taxon>
        <taxon>Flavobacterium</taxon>
    </lineage>
</organism>
<keyword evidence="1" id="KW-0472">Membrane</keyword>
<evidence type="ECO:0000313" key="3">
    <source>
        <dbReference type="Proteomes" id="UP000277579"/>
    </source>
</evidence>
<dbReference type="AlphaFoldDB" id="A0A495M2N2"/>
<reference evidence="2 3" key="1">
    <citation type="submission" date="2018-10" db="EMBL/GenBank/DDBJ databases">
        <title>Genomic Encyclopedia of Archaeal and Bacterial Type Strains, Phase II (KMG-II): from individual species to whole genera.</title>
        <authorList>
            <person name="Goeker M."/>
        </authorList>
    </citation>
    <scope>NUCLEOTIDE SEQUENCE [LARGE SCALE GENOMIC DNA]</scope>
    <source>
        <strain evidence="2 3">DSM 29537</strain>
    </source>
</reference>
<accession>A0A495M2N2</accession>
<protein>
    <submittedName>
        <fullName evidence="2">Uncharacterized protein</fullName>
    </submittedName>
</protein>
<feature type="transmembrane region" description="Helical" evidence="1">
    <location>
        <begin position="41"/>
        <end position="61"/>
    </location>
</feature>
<proteinExistence type="predicted"/>
<evidence type="ECO:0000313" key="2">
    <source>
        <dbReference type="EMBL" id="RKS20317.1"/>
    </source>
</evidence>
<dbReference type="Proteomes" id="UP000277579">
    <property type="component" value="Unassembled WGS sequence"/>
</dbReference>
<name>A0A495M2N2_9FLAO</name>
<comment type="caution">
    <text evidence="2">The sequence shown here is derived from an EMBL/GenBank/DDBJ whole genome shotgun (WGS) entry which is preliminary data.</text>
</comment>
<keyword evidence="1" id="KW-0812">Transmembrane</keyword>
<dbReference type="EMBL" id="RBLC01000004">
    <property type="protein sequence ID" value="RKS20317.1"/>
    <property type="molecule type" value="Genomic_DNA"/>
</dbReference>
<gene>
    <name evidence="2" type="ORF">CLV94_2693</name>
</gene>
<keyword evidence="1" id="KW-1133">Transmembrane helix</keyword>
<sequence length="64" mass="7000">MLSIRSDSIISCAIIETIKKRLTIYVSLLFLLDVSAITYDIIFLLVAVTCTAIVTIAAACYKCP</sequence>
<keyword evidence="3" id="KW-1185">Reference proteome</keyword>
<evidence type="ECO:0000256" key="1">
    <source>
        <dbReference type="SAM" id="Phobius"/>
    </source>
</evidence>